<dbReference type="RefSeq" id="WP_258814631.1">
    <property type="nucleotide sequence ID" value="NZ_JANUGW010000001.1"/>
</dbReference>
<gene>
    <name evidence="2" type="ORF">NX784_00085</name>
</gene>
<comment type="caution">
    <text evidence="2">The sequence shown here is derived from an EMBL/GenBank/DDBJ whole genome shotgun (WGS) entry which is preliminary data.</text>
</comment>
<accession>A0ABT1ZJM5</accession>
<keyword evidence="3" id="KW-1185">Reference proteome</keyword>
<keyword evidence="1" id="KW-0732">Signal</keyword>
<evidence type="ECO:0000313" key="2">
    <source>
        <dbReference type="EMBL" id="MCS0579979.1"/>
    </source>
</evidence>
<name>A0ABT1ZJM5_9BURK</name>
<evidence type="ECO:0000313" key="3">
    <source>
        <dbReference type="Proteomes" id="UP001204151"/>
    </source>
</evidence>
<dbReference type="Proteomes" id="UP001204151">
    <property type="component" value="Unassembled WGS sequence"/>
</dbReference>
<protein>
    <recommendedName>
        <fullName evidence="4">Lipoprotein</fullName>
    </recommendedName>
</protein>
<evidence type="ECO:0008006" key="4">
    <source>
        <dbReference type="Google" id="ProtNLM"/>
    </source>
</evidence>
<feature type="chain" id="PRO_5046703067" description="Lipoprotein" evidence="1">
    <location>
        <begin position="28"/>
        <end position="154"/>
    </location>
</feature>
<feature type="signal peptide" evidence="1">
    <location>
        <begin position="1"/>
        <end position="27"/>
    </location>
</feature>
<organism evidence="2 3">
    <name type="scientific">Massilia pinisoli</name>
    <dbReference type="NCBI Taxonomy" id="1772194"/>
    <lineage>
        <taxon>Bacteria</taxon>
        <taxon>Pseudomonadati</taxon>
        <taxon>Pseudomonadota</taxon>
        <taxon>Betaproteobacteria</taxon>
        <taxon>Burkholderiales</taxon>
        <taxon>Oxalobacteraceae</taxon>
        <taxon>Telluria group</taxon>
        <taxon>Massilia</taxon>
    </lineage>
</organism>
<dbReference type="EMBL" id="JANUGW010000001">
    <property type="protein sequence ID" value="MCS0579979.1"/>
    <property type="molecule type" value="Genomic_DNA"/>
</dbReference>
<evidence type="ECO:0000256" key="1">
    <source>
        <dbReference type="SAM" id="SignalP"/>
    </source>
</evidence>
<proteinExistence type="predicted"/>
<reference evidence="2 3" key="1">
    <citation type="submission" date="2022-08" db="EMBL/GenBank/DDBJ databases">
        <title>Reclassification of Massilia species as members of the genera Telluria, Duganella, Pseudoduganella, Mokoshia gen. nov. and Zemynaea gen. nov. using orthogonal and non-orthogonal genome-based approaches.</title>
        <authorList>
            <person name="Bowman J.P."/>
        </authorList>
    </citation>
    <scope>NUCLEOTIDE SEQUENCE [LARGE SCALE GENOMIC DNA]</scope>
    <source>
        <strain evidence="2 3">JCM 31316</strain>
    </source>
</reference>
<sequence>MTFVSSPRCRVPLLAFVAALACGPVLGAEPPLFNGRWVADDPDQAQGRYAILAIDDATLSWRPPKRSAPTCTRRFDLHKERPGTVYVDGHGKKFVAGVPGSIPTYLLKLGDGTCGNPADAVRIIFPLIYDRRHIEFIEYVAGKPVSVQRLHRKK</sequence>